<dbReference type="Proteomes" id="UP000682134">
    <property type="component" value="Unassembled WGS sequence"/>
</dbReference>
<dbReference type="RefSeq" id="WP_209406969.1">
    <property type="nucleotide sequence ID" value="NZ_JAGIYQ010000013.1"/>
</dbReference>
<protein>
    <submittedName>
        <fullName evidence="1">Uncharacterized protein</fullName>
    </submittedName>
</protein>
<sequence>MELFAVKKGIPIQNEVFDWEIQQLDSIDKECILRLHKWEDRQRSLLAIVLKLNDTLKRH</sequence>
<reference evidence="1" key="1">
    <citation type="submission" date="2021-04" db="EMBL/GenBank/DDBJ databases">
        <title>Genome seq and assembly of Bacillus sp.</title>
        <authorList>
            <person name="Chhetri G."/>
        </authorList>
    </citation>
    <scope>NUCLEOTIDE SEQUENCE</scope>
    <source>
        <strain evidence="1">RG28</strain>
    </source>
</reference>
<organism evidence="1 2">
    <name type="scientific">Gottfriedia endophytica</name>
    <dbReference type="NCBI Taxonomy" id="2820819"/>
    <lineage>
        <taxon>Bacteria</taxon>
        <taxon>Bacillati</taxon>
        <taxon>Bacillota</taxon>
        <taxon>Bacilli</taxon>
        <taxon>Bacillales</taxon>
        <taxon>Bacillaceae</taxon>
        <taxon>Gottfriedia</taxon>
    </lineage>
</organism>
<name>A0A940NLF6_9BACI</name>
<accession>A0A940NLF6</accession>
<evidence type="ECO:0000313" key="2">
    <source>
        <dbReference type="Proteomes" id="UP000682134"/>
    </source>
</evidence>
<proteinExistence type="predicted"/>
<dbReference type="AlphaFoldDB" id="A0A940NLF6"/>
<dbReference type="EMBL" id="JAGIYQ010000013">
    <property type="protein sequence ID" value="MBP0726625.1"/>
    <property type="molecule type" value="Genomic_DNA"/>
</dbReference>
<gene>
    <name evidence="1" type="ORF">J5Y03_15800</name>
</gene>
<keyword evidence="2" id="KW-1185">Reference proteome</keyword>
<comment type="caution">
    <text evidence="1">The sequence shown here is derived from an EMBL/GenBank/DDBJ whole genome shotgun (WGS) entry which is preliminary data.</text>
</comment>
<evidence type="ECO:0000313" key="1">
    <source>
        <dbReference type="EMBL" id="MBP0726625.1"/>
    </source>
</evidence>